<dbReference type="InterPro" id="IPR035965">
    <property type="entry name" value="PAS-like_dom_sf"/>
</dbReference>
<protein>
    <submittedName>
        <fullName evidence="5">PAS/PAC sensor signal transduction histidine kinase</fullName>
    </submittedName>
</protein>
<evidence type="ECO:0000259" key="4">
    <source>
        <dbReference type="SMART" id="SM00387"/>
    </source>
</evidence>
<name>D5X0I1_THIK1</name>
<evidence type="ECO:0000256" key="2">
    <source>
        <dbReference type="ARBA" id="ARBA00022777"/>
    </source>
</evidence>
<reference evidence="5" key="1">
    <citation type="submission" date="2010-04" db="EMBL/GenBank/DDBJ databases">
        <title>Complete sequence of Thiomonas intermedia K12.</title>
        <authorList>
            <consortium name="US DOE Joint Genome Institute"/>
            <person name="Lucas S."/>
            <person name="Copeland A."/>
            <person name="Lapidus A."/>
            <person name="Cheng J.-F."/>
            <person name="Bruce D."/>
            <person name="Goodwin L."/>
            <person name="Pitluck S."/>
            <person name="Davenport K."/>
            <person name="Detter J.C."/>
            <person name="Han C."/>
            <person name="Tapia R."/>
            <person name="Land M."/>
            <person name="Hauser L."/>
            <person name="Kyrpides N."/>
            <person name="Ovchinnikova G."/>
            <person name="Kerfeld C.A."/>
            <person name="Cannon G.C."/>
            <person name="Heinhorst S."/>
            <person name="Woyke T."/>
        </authorList>
    </citation>
    <scope>NUCLEOTIDE SEQUENCE [LARGE SCALE GENOMIC DNA]</scope>
    <source>
        <strain evidence="5">K12</strain>
    </source>
</reference>
<dbReference type="CDD" id="cd16917">
    <property type="entry name" value="HATPase_UhpB-NarQ-NarX-like"/>
    <property type="match status" value="1"/>
</dbReference>
<organism evidence="5">
    <name type="scientific">Thiomonas intermedia (strain K12)</name>
    <name type="common">Thiobacillus intermedius</name>
    <dbReference type="NCBI Taxonomy" id="75379"/>
    <lineage>
        <taxon>Bacteria</taxon>
        <taxon>Pseudomonadati</taxon>
        <taxon>Pseudomonadota</taxon>
        <taxon>Betaproteobacteria</taxon>
        <taxon>Burkholderiales</taxon>
        <taxon>Thiomonas</taxon>
    </lineage>
</organism>
<dbReference type="STRING" id="75379.Tint_1239"/>
<sequence>MECKFHSWLPSVPPFQSPPPPVQDLSSDDTPWAAHPLSGFGLVFQLSQRAGQLQFTQASESAQMVCGLSAQALLRSSTAFVGRIHAADQADFHASLQASALHGEPWNWEGRILTEGEIKWINIRAAVKRLDATQVQWNGIMINISHARRRESDLRDMAAHMERAREQERARLARDMHDELGQLLTALKMDISLLRRRLGPDDAQLNSMTQLVDAATAAGRRVAAQLRPAVLDLGLSDGLLWLAEEFSQRYGIPVSHQIEGAGELDDLTAIQIFRIAQEAFTNIARHAQAKSVRLAVARTPGLIALDIVDDGLGFTPATQTSEKSFGLRSMRERAHLLGGTLDCASVPNHGTTLRVRVPCTECGKPADAPTSGKPISA</sequence>
<dbReference type="AlphaFoldDB" id="D5X0I1"/>
<gene>
    <name evidence="5" type="ordered locus">Tint_1239</name>
</gene>
<dbReference type="InterPro" id="IPR013655">
    <property type="entry name" value="PAS_fold_3"/>
</dbReference>
<dbReference type="Gene3D" id="3.30.565.10">
    <property type="entry name" value="Histidine kinase-like ATPase, C-terminal domain"/>
    <property type="match status" value="1"/>
</dbReference>
<dbReference type="PANTHER" id="PTHR24421">
    <property type="entry name" value="NITRATE/NITRITE SENSOR PROTEIN NARX-RELATED"/>
    <property type="match status" value="1"/>
</dbReference>
<dbReference type="Pfam" id="PF07730">
    <property type="entry name" value="HisKA_3"/>
    <property type="match status" value="1"/>
</dbReference>
<dbReference type="GO" id="GO:0016020">
    <property type="term" value="C:membrane"/>
    <property type="evidence" value="ECO:0007669"/>
    <property type="project" value="InterPro"/>
</dbReference>
<dbReference type="eggNOG" id="COG4585">
    <property type="taxonomic scope" value="Bacteria"/>
</dbReference>
<accession>D5X0I1</accession>
<keyword evidence="2 5" id="KW-0418">Kinase</keyword>
<dbReference type="GO" id="GO:0046983">
    <property type="term" value="F:protein dimerization activity"/>
    <property type="evidence" value="ECO:0007669"/>
    <property type="project" value="InterPro"/>
</dbReference>
<feature type="domain" description="Histidine kinase/HSP90-like ATPase" evidence="4">
    <location>
        <begin position="267"/>
        <end position="361"/>
    </location>
</feature>
<proteinExistence type="predicted"/>
<dbReference type="InterPro" id="IPR011712">
    <property type="entry name" value="Sig_transdc_His_kin_sub3_dim/P"/>
</dbReference>
<dbReference type="InterPro" id="IPR050482">
    <property type="entry name" value="Sensor_HK_TwoCompSys"/>
</dbReference>
<dbReference type="InterPro" id="IPR003594">
    <property type="entry name" value="HATPase_dom"/>
</dbReference>
<dbReference type="InterPro" id="IPR036890">
    <property type="entry name" value="HATPase_C_sf"/>
</dbReference>
<keyword evidence="3" id="KW-0902">Two-component regulatory system</keyword>
<dbReference type="GO" id="GO:0000155">
    <property type="term" value="F:phosphorelay sensor kinase activity"/>
    <property type="evidence" value="ECO:0007669"/>
    <property type="project" value="InterPro"/>
</dbReference>
<evidence type="ECO:0000313" key="5">
    <source>
        <dbReference type="EMBL" id="ADG30627.1"/>
    </source>
</evidence>
<dbReference type="EMBL" id="CP002021">
    <property type="protein sequence ID" value="ADG30627.1"/>
    <property type="molecule type" value="Genomic_DNA"/>
</dbReference>
<dbReference type="BioCyc" id="TINT75379:TINT_RS06195-MONOMER"/>
<dbReference type="Gene3D" id="1.20.5.1930">
    <property type="match status" value="1"/>
</dbReference>
<evidence type="ECO:0000256" key="1">
    <source>
        <dbReference type="ARBA" id="ARBA00022679"/>
    </source>
</evidence>
<dbReference type="SUPFAM" id="SSF55785">
    <property type="entry name" value="PYP-like sensor domain (PAS domain)"/>
    <property type="match status" value="1"/>
</dbReference>
<dbReference type="PANTHER" id="PTHR24421:SF59">
    <property type="entry name" value="OXYGEN SENSOR HISTIDINE KINASE NREB"/>
    <property type="match status" value="1"/>
</dbReference>
<dbReference type="HOGENOM" id="CLU_000445_114_0_4"/>
<dbReference type="SMART" id="SM00387">
    <property type="entry name" value="HATPase_c"/>
    <property type="match status" value="1"/>
</dbReference>
<dbReference type="Pfam" id="PF02518">
    <property type="entry name" value="HATPase_c"/>
    <property type="match status" value="1"/>
</dbReference>
<keyword evidence="1" id="KW-0808">Transferase</keyword>
<dbReference type="Gene3D" id="3.30.450.20">
    <property type="entry name" value="PAS domain"/>
    <property type="match status" value="1"/>
</dbReference>
<dbReference type="Pfam" id="PF08447">
    <property type="entry name" value="PAS_3"/>
    <property type="match status" value="1"/>
</dbReference>
<dbReference type="SUPFAM" id="SSF55874">
    <property type="entry name" value="ATPase domain of HSP90 chaperone/DNA topoisomerase II/histidine kinase"/>
    <property type="match status" value="1"/>
</dbReference>
<dbReference type="KEGG" id="tin:Tint_1239"/>
<evidence type="ECO:0000256" key="3">
    <source>
        <dbReference type="ARBA" id="ARBA00023012"/>
    </source>
</evidence>